<dbReference type="GO" id="GO:0090729">
    <property type="term" value="F:toxin activity"/>
    <property type="evidence" value="ECO:0007669"/>
    <property type="project" value="UniProtKB-KW"/>
</dbReference>
<dbReference type="PANTHER" id="PTHR37003:SF2">
    <property type="entry name" value="PESTICIDAL CRYSTAL PROTEIN N-TERMINAL DOMAIN-CONTAINING PROTEIN"/>
    <property type="match status" value="1"/>
</dbReference>
<evidence type="ECO:0000313" key="8">
    <source>
        <dbReference type="EMBL" id="BAI44022.1"/>
    </source>
</evidence>
<dbReference type="EMBL" id="AB375062">
    <property type="protein sequence ID" value="BAI44022.1"/>
    <property type="molecule type" value="Genomic_DNA"/>
</dbReference>
<evidence type="ECO:0000256" key="2">
    <source>
        <dbReference type="ARBA" id="ARBA00022656"/>
    </source>
</evidence>
<evidence type="ECO:0000256" key="4">
    <source>
        <dbReference type="ARBA" id="ARBA00023026"/>
    </source>
</evidence>
<dbReference type="GO" id="GO:0030435">
    <property type="term" value="P:sporulation resulting in formation of a cellular spore"/>
    <property type="evidence" value="ECO:0007669"/>
    <property type="project" value="UniProtKB-KW"/>
</dbReference>
<evidence type="ECO:0000259" key="6">
    <source>
        <dbReference type="Pfam" id="PF03944"/>
    </source>
</evidence>
<evidence type="ECO:0000256" key="5">
    <source>
        <dbReference type="ARBA" id="ARBA00029653"/>
    </source>
</evidence>
<organism evidence="8">
    <name type="scientific">Bacillus thuringiensis</name>
    <dbReference type="NCBI Taxonomy" id="1428"/>
    <lineage>
        <taxon>Bacteria</taxon>
        <taxon>Bacillati</taxon>
        <taxon>Bacillota</taxon>
        <taxon>Bacilli</taxon>
        <taxon>Bacillales</taxon>
        <taxon>Bacillaceae</taxon>
        <taxon>Bacillus</taxon>
        <taxon>Bacillus cereus group</taxon>
    </lineage>
</organism>
<dbReference type="SUPFAM" id="SSF56849">
    <property type="entry name" value="delta-Endotoxin (insectocide), N-terminal domain"/>
    <property type="match status" value="1"/>
</dbReference>
<evidence type="ECO:0000256" key="1">
    <source>
        <dbReference type="ARBA" id="ARBA00007819"/>
    </source>
</evidence>
<sequence length="758" mass="84783">MSVVYYVKGGDIVDPFSNYSEQKYPDSNNNQELITESSSFYSDTTNENMKTYHPIEQDILKFANQEFPDNYYQHSDVSNSYQNMKTEIVNTDLPYNTNNINSMRNTLCRDLPPETNMSIYDNLRSTVTVPSFSNQFDPIKFLHDIEIAIETGSFSALTQSNMNQGGTDIAPMLISTFFKVAGSLLPFPLSSLGALASFYVTDSQTGAMANLWRQMVDYVEKRIDSKILDYHNFIMGAELAALNASLKEYARVVKIFENDMNRIAEPPSTGVITQFRILNDNFIKYIAKLQFSTNQSDLQYPVLTLPLRAQACVMHLMLLKDATTSVWGQQIDSQQLNGYKAELIRLIKVYTNDVNTTYNQGLELEKAKPLNYSDPEEYLQAGRPDISVLRSNFREVMKWNKVAKYKRGMAMSALSLAALFPTFGPNYPKQALKVVQSRQIFAPVIGIPGGITSQDHSGTFGTMRFDVQTYDQIDALRQLMELYIQPLKSAYFYIYESDGKVRATYVNDYIGKRGSNTGAAWGMWSSDPSAIYTSALGAAGYAPNVVGVRYSNGGSYTKGMAPANTNAYAPFEFKYPGYKLHSVSAYGLSKAPDAADSVMFGFRPVLLENEANQLLTDIALQIPAEIALTRPNLNINQLLVEETINGQNALQLWEPNFPGDSTNIFNYNINSPREQNYKIIYRIASNSPAQISLNYNSKFFLTDIPNTSLDPNGVKGTYGSYTLIEGPIIRFSPGANIFSISSEINTFAIDSIIFSPVS</sequence>
<keyword evidence="2" id="KW-0800">Toxin</keyword>
<dbReference type="Gene3D" id="1.20.190.10">
    <property type="entry name" value="Pesticidal crystal protein, N-terminal domain"/>
    <property type="match status" value="1"/>
</dbReference>
<dbReference type="GO" id="GO:0001907">
    <property type="term" value="P:symbiont-mediated killing of host cell"/>
    <property type="evidence" value="ECO:0007669"/>
    <property type="project" value="InterPro"/>
</dbReference>
<protein>
    <recommendedName>
        <fullName evidence="5">Crystaline entomocidal protoxin</fullName>
    </recommendedName>
</protein>
<feature type="domain" description="Pesticidal crystal protein" evidence="7">
    <location>
        <begin position="201"/>
        <end position="363"/>
    </location>
</feature>
<dbReference type="SUPFAM" id="SSF49785">
    <property type="entry name" value="Galactose-binding domain-like"/>
    <property type="match status" value="1"/>
</dbReference>
<reference evidence="8" key="1">
    <citation type="journal article" date="2010" name="Biosci. Biotechnol. Biochem.">
        <title>Three Cry toxins in two types from Bacillus thuringiensis strain M019 preferentially kill human hepatocyte cancer and uterus cervix cancer cells.</title>
        <authorList>
            <person name="Nagamatsu Y."/>
            <person name="Okamura S."/>
            <person name="Saitou H."/>
            <person name="Akao T."/>
            <person name="Mizuki E."/>
        </authorList>
    </citation>
    <scope>NUCLEOTIDE SEQUENCE</scope>
    <source>
        <strain evidence="8">M019</strain>
        <plasmid evidence="8">pBTm019A</plasmid>
    </source>
</reference>
<evidence type="ECO:0000256" key="3">
    <source>
        <dbReference type="ARBA" id="ARBA00022969"/>
    </source>
</evidence>
<name>C9K1L7_BACTU</name>
<dbReference type="AlphaFoldDB" id="C9K1L7"/>
<keyword evidence="4" id="KW-0843">Virulence</keyword>
<dbReference type="Gene3D" id="2.60.120.260">
    <property type="entry name" value="Galactose-binding domain-like"/>
    <property type="match status" value="1"/>
</dbReference>
<dbReference type="InterPro" id="IPR005638">
    <property type="entry name" value="Pest_crys_dom-III"/>
</dbReference>
<dbReference type="Pfam" id="PF03944">
    <property type="entry name" value="Endotoxin_C"/>
    <property type="match status" value="1"/>
</dbReference>
<accession>C9K1L7</accession>
<keyword evidence="3" id="KW-0749">Sporulation</keyword>
<dbReference type="PANTHER" id="PTHR37003">
    <property type="entry name" value="ENDOTOXIN_N DOMAIN-CONTAINING PROTEIN-RELATED"/>
    <property type="match status" value="1"/>
</dbReference>
<dbReference type="InterPro" id="IPR038979">
    <property type="entry name" value="Pest_crys"/>
</dbReference>
<dbReference type="InterPro" id="IPR005639">
    <property type="entry name" value="Pest_crys_dom_I"/>
</dbReference>
<dbReference type="Pfam" id="PF03945">
    <property type="entry name" value="Endotoxin_N"/>
    <property type="match status" value="1"/>
</dbReference>
<gene>
    <name evidence="8" type="primary">mo19cp78b</name>
</gene>
<proteinExistence type="inferred from homology"/>
<feature type="domain" description="Pesticidal crystal protein" evidence="6">
    <location>
        <begin position="621"/>
        <end position="757"/>
    </location>
</feature>
<geneLocation type="plasmid" evidence="8">
    <name>pBTm019A</name>
</geneLocation>
<evidence type="ECO:0000259" key="7">
    <source>
        <dbReference type="Pfam" id="PF03945"/>
    </source>
</evidence>
<dbReference type="InterPro" id="IPR008979">
    <property type="entry name" value="Galactose-bd-like_sf"/>
</dbReference>
<comment type="similarity">
    <text evidence="1">Belongs to the delta endotoxin family.</text>
</comment>
<dbReference type="InterPro" id="IPR036716">
    <property type="entry name" value="Pest_crys_N_sf"/>
</dbReference>
<keyword evidence="8" id="KW-0614">Plasmid</keyword>